<accession>A0A2U3Q3D9</accession>
<proteinExistence type="predicted"/>
<dbReference type="EMBL" id="LS398110">
    <property type="protein sequence ID" value="SPP95886.1"/>
    <property type="molecule type" value="Genomic_DNA"/>
</dbReference>
<sequence length="105" mass="11523">MPAPAGTRRSVRFPRMHTGWITGLAERLAFPARLVLTVSFVLLCPENLPECANGRFSQNRPSLDLSPFVLKGLEPVGERGTDPVVFLNPNSCMGFEPEPSKEGSR</sequence>
<name>A0A2U3Q3D9_9BRAD</name>
<protein>
    <submittedName>
        <fullName evidence="1">Uncharacterized protein</fullName>
    </submittedName>
</protein>
<evidence type="ECO:0000313" key="1">
    <source>
        <dbReference type="EMBL" id="SPP95886.1"/>
    </source>
</evidence>
<dbReference type="AlphaFoldDB" id="A0A2U3Q3D9"/>
<dbReference type="KEGG" id="bvz:BRAD3257_4918"/>
<reference evidence="1 2" key="1">
    <citation type="submission" date="2018-03" db="EMBL/GenBank/DDBJ databases">
        <authorList>
            <person name="Gully D."/>
        </authorList>
    </citation>
    <scope>NUCLEOTIDE SEQUENCE [LARGE SCALE GENOMIC DNA]</scope>
    <source>
        <strain evidence="1">ORS3257</strain>
    </source>
</reference>
<organism evidence="1 2">
    <name type="scientific">Bradyrhizobium vignae</name>
    <dbReference type="NCBI Taxonomy" id="1549949"/>
    <lineage>
        <taxon>Bacteria</taxon>
        <taxon>Pseudomonadati</taxon>
        <taxon>Pseudomonadota</taxon>
        <taxon>Alphaproteobacteria</taxon>
        <taxon>Hyphomicrobiales</taxon>
        <taxon>Nitrobacteraceae</taxon>
        <taxon>Bradyrhizobium</taxon>
    </lineage>
</organism>
<evidence type="ECO:0000313" key="2">
    <source>
        <dbReference type="Proteomes" id="UP000246085"/>
    </source>
</evidence>
<gene>
    <name evidence="1" type="ORF">BRAD3257_4918</name>
</gene>
<dbReference type="Proteomes" id="UP000246085">
    <property type="component" value="Chromosome BRAD3257"/>
</dbReference>